<dbReference type="EMBL" id="JAPFFF010000006">
    <property type="protein sequence ID" value="KAK8888456.1"/>
    <property type="molecule type" value="Genomic_DNA"/>
</dbReference>
<sequence length="434" mass="49817">MLNPNAKIDIHKVRYQVVKQALAETKYQQTHDDVTALIIWWDGNITREQLVTVLPHQRISRIPGMDLLCFKSVTFKALNQLRNIFSKTYNFYPTTYLLPFQFSDFQKEHLKIAAKNGCPITWIFKPRSGCCGNGIKLIQNSFEVSEPSNSGVIQKYVSPFLIDGYKFDFRLYIFLATTEPFTAYIYKEGLARFCSQPYSAPTRENLSDKFCHLTNTSVNVSNDATNVEICQLASTVFNKIKSKDQRGNVLWQRIKEVAALVMLAQYTNIMEQIKLQENENRTKQKSSNLGSPGPSVPFTRKFFHIIGIDIMLSEDCEPILLEMNDRPSMCVTYDIENTLKTQLIKDALNILTIDGKPPPSNAKFGGWEQILPVNESTPFGQTVKKVFHRIQQKTNNSNHSTPSTKIFYPRETRFSRSRAHVKYYKESSLPPLHQ</sequence>
<evidence type="ECO:0000256" key="2">
    <source>
        <dbReference type="ARBA" id="ARBA00022741"/>
    </source>
</evidence>
<proteinExistence type="predicted"/>
<comment type="caution">
    <text evidence="6">The sequence shown here is derived from an EMBL/GenBank/DDBJ whole genome shotgun (WGS) entry which is preliminary data.</text>
</comment>
<dbReference type="Proteomes" id="UP001470230">
    <property type="component" value="Unassembled WGS sequence"/>
</dbReference>
<evidence type="ECO:0000256" key="3">
    <source>
        <dbReference type="ARBA" id="ARBA00022840"/>
    </source>
</evidence>
<keyword evidence="1" id="KW-0436">Ligase</keyword>
<dbReference type="PANTHER" id="PTHR12241:SF154">
    <property type="entry name" value="TUBULIN POLYGLUTAMYLASE TTLL11"/>
    <property type="match status" value="1"/>
</dbReference>
<keyword evidence="3 4" id="KW-0067">ATP-binding</keyword>
<reference evidence="6 7" key="1">
    <citation type="submission" date="2024-04" db="EMBL/GenBank/DDBJ databases">
        <title>Tritrichomonas musculus Genome.</title>
        <authorList>
            <person name="Alves-Ferreira E."/>
            <person name="Grigg M."/>
            <person name="Lorenzi H."/>
            <person name="Galac M."/>
        </authorList>
    </citation>
    <scope>NUCLEOTIDE SEQUENCE [LARGE SCALE GENOMIC DNA]</scope>
    <source>
        <strain evidence="6 7">EAF2021</strain>
    </source>
</reference>
<dbReference type="Pfam" id="PF03133">
    <property type="entry name" value="TTL"/>
    <property type="match status" value="1"/>
</dbReference>
<protein>
    <submittedName>
        <fullName evidence="6">Positive regulation of cilium movement</fullName>
    </submittedName>
</protein>
<feature type="domain" description="ATP-grasp" evidence="5">
    <location>
        <begin position="305"/>
        <end position="352"/>
    </location>
</feature>
<dbReference type="SUPFAM" id="SSF56059">
    <property type="entry name" value="Glutathione synthetase ATP-binding domain-like"/>
    <property type="match status" value="1"/>
</dbReference>
<evidence type="ECO:0000256" key="1">
    <source>
        <dbReference type="ARBA" id="ARBA00022598"/>
    </source>
</evidence>
<evidence type="ECO:0000256" key="4">
    <source>
        <dbReference type="PROSITE-ProRule" id="PRU00409"/>
    </source>
</evidence>
<gene>
    <name evidence="6" type="ORF">M9Y10_039533</name>
</gene>
<dbReference type="PANTHER" id="PTHR12241">
    <property type="entry name" value="TUBULIN POLYGLUTAMYLASE"/>
    <property type="match status" value="1"/>
</dbReference>
<evidence type="ECO:0000313" key="6">
    <source>
        <dbReference type="EMBL" id="KAK8888456.1"/>
    </source>
</evidence>
<dbReference type="PROSITE" id="PS51221">
    <property type="entry name" value="TTL"/>
    <property type="match status" value="1"/>
</dbReference>
<keyword evidence="2 4" id="KW-0547">Nucleotide-binding</keyword>
<accession>A0ABR2KCJ5</accession>
<dbReference type="Gene3D" id="3.30.470.20">
    <property type="entry name" value="ATP-grasp fold, B domain"/>
    <property type="match status" value="1"/>
</dbReference>
<evidence type="ECO:0000259" key="5">
    <source>
        <dbReference type="PROSITE" id="PS50975"/>
    </source>
</evidence>
<evidence type="ECO:0000313" key="7">
    <source>
        <dbReference type="Proteomes" id="UP001470230"/>
    </source>
</evidence>
<dbReference type="PROSITE" id="PS50975">
    <property type="entry name" value="ATP_GRASP"/>
    <property type="match status" value="1"/>
</dbReference>
<keyword evidence="7" id="KW-1185">Reference proteome</keyword>
<name>A0ABR2KCJ5_9EUKA</name>
<dbReference type="InterPro" id="IPR004344">
    <property type="entry name" value="TTL/TTLL_fam"/>
</dbReference>
<dbReference type="InterPro" id="IPR011761">
    <property type="entry name" value="ATP-grasp"/>
</dbReference>
<organism evidence="6 7">
    <name type="scientific">Tritrichomonas musculus</name>
    <dbReference type="NCBI Taxonomy" id="1915356"/>
    <lineage>
        <taxon>Eukaryota</taxon>
        <taxon>Metamonada</taxon>
        <taxon>Parabasalia</taxon>
        <taxon>Tritrichomonadida</taxon>
        <taxon>Tritrichomonadidae</taxon>
        <taxon>Tritrichomonas</taxon>
    </lineage>
</organism>